<name>A0A242MBK8_CABSO</name>
<dbReference type="EMBL" id="NBTZ01000131">
    <property type="protein sequence ID" value="OTP68570.1"/>
    <property type="molecule type" value="Genomic_DNA"/>
</dbReference>
<organism evidence="2 3">
    <name type="scientific">Caballeronia sordidicola</name>
    <name type="common">Burkholderia sordidicola</name>
    <dbReference type="NCBI Taxonomy" id="196367"/>
    <lineage>
        <taxon>Bacteria</taxon>
        <taxon>Pseudomonadati</taxon>
        <taxon>Pseudomonadota</taxon>
        <taxon>Betaproteobacteria</taxon>
        <taxon>Burkholderiales</taxon>
        <taxon>Burkholderiaceae</taxon>
        <taxon>Caballeronia</taxon>
    </lineage>
</organism>
<evidence type="ECO:0000256" key="1">
    <source>
        <dbReference type="SAM" id="MobiDB-lite"/>
    </source>
</evidence>
<dbReference type="RefSeq" id="WP_075359580.1">
    <property type="nucleotide sequence ID" value="NZ_MSRG01000075.1"/>
</dbReference>
<feature type="compositionally biased region" description="Basic and acidic residues" evidence="1">
    <location>
        <begin position="29"/>
        <end position="46"/>
    </location>
</feature>
<protein>
    <submittedName>
        <fullName evidence="2">Uncharacterized protein</fullName>
    </submittedName>
</protein>
<comment type="caution">
    <text evidence="2">The sequence shown here is derived from an EMBL/GenBank/DDBJ whole genome shotgun (WGS) entry which is preliminary data.</text>
</comment>
<proteinExistence type="predicted"/>
<sequence>MARPKIGLFGALFAVGSVLAWKWAQTKRDTVKRTPRDLTRWEDEGGKVVTPSTATAAARPVAPRPANGSNGALGGTPDAWHFPHS</sequence>
<evidence type="ECO:0000313" key="3">
    <source>
        <dbReference type="Proteomes" id="UP000195221"/>
    </source>
</evidence>
<evidence type="ECO:0000313" key="2">
    <source>
        <dbReference type="EMBL" id="OTP68570.1"/>
    </source>
</evidence>
<reference evidence="2 3" key="1">
    <citation type="submission" date="2017-03" db="EMBL/GenBank/DDBJ databases">
        <title>Genome analysis of strain PAMC 26577.</title>
        <authorList>
            <person name="Oh H.-M."/>
            <person name="Yang J.-A."/>
        </authorList>
    </citation>
    <scope>NUCLEOTIDE SEQUENCE [LARGE SCALE GENOMIC DNA]</scope>
    <source>
        <strain evidence="2 3">PAMC 26577</strain>
    </source>
</reference>
<accession>A0A242MBK8</accession>
<feature type="region of interest" description="Disordered" evidence="1">
    <location>
        <begin position="29"/>
        <end position="85"/>
    </location>
</feature>
<dbReference type="Proteomes" id="UP000195221">
    <property type="component" value="Unassembled WGS sequence"/>
</dbReference>
<dbReference type="AlphaFoldDB" id="A0A242MBK8"/>
<feature type="compositionally biased region" description="Low complexity" evidence="1">
    <location>
        <begin position="48"/>
        <end position="66"/>
    </location>
</feature>
<gene>
    <name evidence="2" type="ORF">PAMC26577_32865</name>
</gene>